<evidence type="ECO:0000256" key="2">
    <source>
        <dbReference type="ARBA" id="ARBA00022857"/>
    </source>
</evidence>
<comment type="similarity">
    <text evidence="1">Belongs to the short-chain dehydrogenases/reductases (SDR) family.</text>
</comment>
<dbReference type="Pfam" id="PF00106">
    <property type="entry name" value="adh_short"/>
    <property type="match status" value="1"/>
</dbReference>
<dbReference type="Proteomes" id="UP000566819">
    <property type="component" value="Unassembled WGS sequence"/>
</dbReference>
<keyword evidence="2" id="KW-0521">NADP</keyword>
<dbReference type="PANTHER" id="PTHR43618">
    <property type="entry name" value="7-ALPHA-HYDROXYSTEROID DEHYDROGENASE"/>
    <property type="match status" value="1"/>
</dbReference>
<dbReference type="PANTHER" id="PTHR43618:SF2">
    <property type="entry name" value="CHAIN DEHYDROGENASE, PUTATIVE (AFU_ORTHOLOGUE AFUA_6G06930)-RELATED"/>
    <property type="match status" value="1"/>
</dbReference>
<keyword evidence="5" id="KW-1185">Reference proteome</keyword>
<keyword evidence="3" id="KW-0560">Oxidoreductase</keyword>
<dbReference type="SUPFAM" id="SSF51735">
    <property type="entry name" value="NAD(P)-binding Rossmann-fold domains"/>
    <property type="match status" value="1"/>
</dbReference>
<protein>
    <submittedName>
        <fullName evidence="4">Uncharacterized protein</fullName>
    </submittedName>
</protein>
<evidence type="ECO:0000256" key="1">
    <source>
        <dbReference type="ARBA" id="ARBA00006484"/>
    </source>
</evidence>
<dbReference type="InterPro" id="IPR002347">
    <property type="entry name" value="SDR_fam"/>
</dbReference>
<organism evidence="4 5">
    <name type="scientific">Cudoniella acicularis</name>
    <dbReference type="NCBI Taxonomy" id="354080"/>
    <lineage>
        <taxon>Eukaryota</taxon>
        <taxon>Fungi</taxon>
        <taxon>Dikarya</taxon>
        <taxon>Ascomycota</taxon>
        <taxon>Pezizomycotina</taxon>
        <taxon>Leotiomycetes</taxon>
        <taxon>Helotiales</taxon>
        <taxon>Tricladiaceae</taxon>
        <taxon>Cudoniella</taxon>
    </lineage>
</organism>
<gene>
    <name evidence="4" type="ORF">G7Y89_g7078</name>
</gene>
<dbReference type="GO" id="GO:0016491">
    <property type="term" value="F:oxidoreductase activity"/>
    <property type="evidence" value="ECO:0007669"/>
    <property type="project" value="UniProtKB-KW"/>
</dbReference>
<dbReference type="EMBL" id="JAAMPI010000481">
    <property type="protein sequence ID" value="KAF4631058.1"/>
    <property type="molecule type" value="Genomic_DNA"/>
</dbReference>
<accession>A0A8H4RK22</accession>
<dbReference type="CDD" id="cd05233">
    <property type="entry name" value="SDR_c"/>
    <property type="match status" value="1"/>
</dbReference>
<reference evidence="4 5" key="1">
    <citation type="submission" date="2020-03" db="EMBL/GenBank/DDBJ databases">
        <title>Draft Genome Sequence of Cudoniella acicularis.</title>
        <authorList>
            <person name="Buettner E."/>
            <person name="Kellner H."/>
        </authorList>
    </citation>
    <scope>NUCLEOTIDE SEQUENCE [LARGE SCALE GENOMIC DNA]</scope>
    <source>
        <strain evidence="4 5">DSM 108380</strain>
    </source>
</reference>
<name>A0A8H4RK22_9HELO</name>
<evidence type="ECO:0000313" key="4">
    <source>
        <dbReference type="EMBL" id="KAF4631058.1"/>
    </source>
</evidence>
<proteinExistence type="inferred from homology"/>
<sequence length="272" mass="29635">MPYSLKGRNVLVTGGSRGLGEVICLKFAQEGCNVAINYNASEERAKGVAEKVKGFGVKVSLIQGDMGKEEECMKVVNQTIKDLGGLDVMISNAGYTRFMDFADLHAPTPYDWDTCWAVNVKAQSYLLREALPTFNSNPEGGCFIITSSIAGIKIGGSCLPYNVTKTAQLQLMKCLAATQGPKVRINAVLPGWLPTEWGMEYSAEQVADMNKNAWLRKPTDLDDCAQAYVDIAKNASMTGQKIQIRDSEEMFEETVEMSAGSSLHGPIISEKI</sequence>
<dbReference type="Gene3D" id="3.40.50.720">
    <property type="entry name" value="NAD(P)-binding Rossmann-like Domain"/>
    <property type="match status" value="1"/>
</dbReference>
<dbReference type="InterPro" id="IPR052178">
    <property type="entry name" value="Sec_Metab_Biosynth_SDR"/>
</dbReference>
<dbReference type="OrthoDB" id="37659at2759"/>
<evidence type="ECO:0000313" key="5">
    <source>
        <dbReference type="Proteomes" id="UP000566819"/>
    </source>
</evidence>
<evidence type="ECO:0000256" key="3">
    <source>
        <dbReference type="ARBA" id="ARBA00023002"/>
    </source>
</evidence>
<dbReference type="InterPro" id="IPR036291">
    <property type="entry name" value="NAD(P)-bd_dom_sf"/>
</dbReference>
<dbReference type="PRINTS" id="PR00081">
    <property type="entry name" value="GDHRDH"/>
</dbReference>
<dbReference type="AlphaFoldDB" id="A0A8H4RK22"/>
<comment type="caution">
    <text evidence="4">The sequence shown here is derived from an EMBL/GenBank/DDBJ whole genome shotgun (WGS) entry which is preliminary data.</text>
</comment>